<feature type="region of interest" description="Disordered" evidence="4">
    <location>
        <begin position="926"/>
        <end position="965"/>
    </location>
</feature>
<dbReference type="InterPro" id="IPR036372">
    <property type="entry name" value="BEACH_dom_sf"/>
</dbReference>
<evidence type="ECO:0000256" key="4">
    <source>
        <dbReference type="SAM" id="MobiDB-lite"/>
    </source>
</evidence>
<dbReference type="CDD" id="cd01201">
    <property type="entry name" value="PH_BEACH"/>
    <property type="match status" value="1"/>
</dbReference>
<evidence type="ECO:0000256" key="1">
    <source>
        <dbReference type="ARBA" id="ARBA00022574"/>
    </source>
</evidence>
<dbReference type="InterPro" id="IPR016024">
    <property type="entry name" value="ARM-type_fold"/>
</dbReference>
<dbReference type="SUPFAM" id="SSF48371">
    <property type="entry name" value="ARM repeat"/>
    <property type="match status" value="1"/>
</dbReference>
<dbReference type="InterPro" id="IPR023362">
    <property type="entry name" value="PH-BEACH_dom"/>
</dbReference>
<keyword evidence="2" id="KW-0677">Repeat</keyword>
<comment type="caution">
    <text evidence="7">The sequence shown here is derived from an EMBL/GenBank/DDBJ whole genome shotgun (WGS) entry which is preliminary data.</text>
</comment>
<dbReference type="PROSITE" id="PS00678">
    <property type="entry name" value="WD_REPEATS_1"/>
    <property type="match status" value="1"/>
</dbReference>
<dbReference type="PROSITE" id="PS50197">
    <property type="entry name" value="BEACH"/>
    <property type="match status" value="1"/>
</dbReference>
<feature type="domain" description="BEACH-type PH" evidence="6">
    <location>
        <begin position="1860"/>
        <end position="1993"/>
    </location>
</feature>
<feature type="compositionally biased region" description="Basic and acidic residues" evidence="4">
    <location>
        <begin position="1755"/>
        <end position="1767"/>
    </location>
</feature>
<dbReference type="Gene3D" id="1.10.1540.10">
    <property type="entry name" value="BEACH domain"/>
    <property type="match status" value="1"/>
</dbReference>
<sequence>MLAVRSRRYRSSTSASTLQTSKAAEVLQRLLRQLSDTANSPSADGYPEIEDLLEQIRQIHQHVAAAQPPSQPQDDFRHLNGFQTLLEVLRSFSGFYNIQKRSEGERRGIFDLLHVILATVSAAFRGHPGNRRYFQDRVDGGGWESLEQIIASIGVGGGESDLWTNCQLFGKLLSFALDDQRLDELCRSVASSSTASKPNSTPEMKHQEESPAPTSIKEKQGDFDNLEAIEARLGQILGPNTVVQNAEIIRTVVGFWESIPRTKGASPDLASMIVLITLSSVGSASLFNLTALHGTGMLSRLLRLLFSSERILTEAETEKALPLSKSLMYLGVDQLADAQFLLCNRDEDVSEFCLDMTEKNNGPPFIQFDLSLHGHSSVELPNLGRPFPPQSSAGYTFTAWVRVDRFDPNSHTTLFGVFDSTQTCFLLAYLEKDTKNFILQTSVTSSRPSVRFKTVSFKEKRWYHIAIVHRRPKALAASKASFYVNGEFAEQIRSAYPNPPPISNTSTESFASFASSSHKTNPVQAFLGTPRDLATQVGSGLVHSKWSLASAHLFEDVLSDDFLAVHYRLGPRYQGNFQDCLGGFQTYEASAALGLRNELFHPGKDENSDILRAIRDKASSIVPEQKVLLSTLPRAVFRTDGKFMDSLLFRSLSRSSAGSLFHTTTKTGVPVAINAAVPCINDALIRMNGVSLLIGDPVLTTPYNFDDNFWRLGGFTPVVLKLVERATTPQDLLRSVEMTFHCIEKSWRNSEAMERDNGYAILSMLLRAKLGYGIPASDSVSQSWRLAITNEARDRLSFQLLSLVLSFVGYKHADPIESFVVNPLAYRILLIDPDTWRKAAPITQELYYKQFVTFAVKSKHHQFNSKRLLRMRIIKRLLDALKAETISEDILPHFMNSFESLVKCNFNAEVHRSLALFITYAFHTPSGSLSRTPKPISRAGTPSLSNLRRPAPVETGPSSSNGSSRLLTKKQLGIKFLEMYTRFLCEKTNPADIRKFAKTVTNKVIFGVDPKKSPRPYVVLTPLQWLLYLLAEDDPEIVVHGCKILARLIVSQPTTYTTKFSTRSGGFHIMAHRLKQWWDIATLWPILFSILFGYDVANINFDKSFDFFSLLEIFGNRHVVFPDVLPVIISMLQHGLRDILKYQDDPDSPHGDWETPKSGSEGLAAVQTRPRARSMELGQALEPRSKFLSFRYSGLLLISLLETRLPDKERVSASAGVLQTVVRFLSDMHSRSASFRDFALSSDYIRLLFSALYPIIVSADPVTPDTELNSKDSVLTFEGGDVLIRPVPGSSTTATPIIRTANAGQMDGSSSSIQARGTPLRRPSSFILVASQQQQPLSPPIPARLSHVMSPKQRVNTQKVSNVVLEGVLELIINVFTDQLLVRKEFPGFGLFMKVPPGFQEHQAYFETYILRNVITHLKNTIQLEQKTLLEPRILQNMSRLNIHMVEAIFEGWFMNGAETMIDFTGTLLEYLQRPDISSLKSVRLCSSAVSTIRACFLKLTLLRLSDMDDPQCQDADAVASMEQLMYWQTVLLNCLQVEDDYMKLFWYQLYNKLVDPRERVRMIAATVWRIMLVQKPEEASVLFRQIMTPDQQPLTRGFRKLTELDDIAFLEWVDQHRPSLDVLFVGGISKTWEEFVAVENQRYNDTARSRLKNRKDKLKQWHGESRERENVLLRHEMANSAWMKSIYFTEHFKYQRHLQDQQDDNAFLAWTFAKMDRELRRPGAVFAEQQVIKWKLDRTEGRNRMRLRLLPEYPDQHREYRPKRGENSSSSSAGNLKLNTGLGANRQSSIGMTPASSTPPIEAGEEDIAEEGEEVGDGKGLDRQGVAPEDDFELVEDPNDPDGDDNFEDKNRKVMRRLQQGDSVQNVFNISRIIGLDASEGILIVGKEALYLMDSLFQSADGEIINVWQAPPEERDPFSIIIAGKKADETRQEQSRAGSESRSWKWREVLMLSKRRFLFRDVAIEMFFTDGRSYLLTAINSTMRDEIYARLTAKVPHNSNPSLLPNPEDAWRLEALKFAEEAPQTLGAKFGSIFNSSGWNPLMKRWQKGEISNFHYLMLVNTMAGRTFNDLTQYPVFPWVLADYTSEELDLNNPATFRDLSKPMGAQNPSRAADFNMRYKSLAEIGETPFHYGTHYSSAMIVSSYLIRLPPFVQSYILLQGGTFDHPDRLFFSIEGAWTSSSKDNGSDVRELIPEFFYLPDFLTNVNGYNFGERQGGQGKVDNVILPPWAKGDPKIFIAKHREALESPYVSQHLHKWIDLIFGYKQRGEAAVEHLNVFHHLSYKGARDLDDIVDPQERAITTGIIHNFGQTPHQVFTRPHPAREYDRCPIKRLDTSISALTKLPYPLLESHERVSSLIYVQKYDRLLCASPFRINLPPFYDKFVEWGYADNSVRFFFSDNRRLAGLHENLHIGQISTLTFADSKTLITAGEDCVVSVYNVQTSPGKPVELQQRSSLFGHKTPVTNIAVAKAFSTIVTVSQDGVAFLWDLNRLEFIRRLPMPMRGVGQQVECVSVNDTTGDIMVCVGQSVVLFTVNGEVILDQNVCGGGGGGAGEQGGGVVEVNDDYVHSCAFYEGSGGNEWLENQLVFTGHKRGRVNIWRKTVSKEGRWVLEWMRRLDHVNQGKMNERGENVEAAVTCIAPMERLVYTGDDDGRVVSFLLFSASLNSMGWRVVS</sequence>
<dbReference type="SMART" id="SM01026">
    <property type="entry name" value="Beach"/>
    <property type="match status" value="1"/>
</dbReference>
<dbReference type="EMBL" id="JAULSY010000112">
    <property type="protein sequence ID" value="KAK0665340.1"/>
    <property type="molecule type" value="Genomic_DNA"/>
</dbReference>
<gene>
    <name evidence="7" type="ORF">QBC41DRAFT_379863</name>
</gene>
<dbReference type="InterPro" id="IPR000409">
    <property type="entry name" value="BEACH_dom"/>
</dbReference>
<dbReference type="InterPro" id="IPR013320">
    <property type="entry name" value="ConA-like_dom_sf"/>
</dbReference>
<dbReference type="PROSITE" id="PS51783">
    <property type="entry name" value="PH_BEACH"/>
    <property type="match status" value="1"/>
</dbReference>
<dbReference type="InterPro" id="IPR051944">
    <property type="entry name" value="BEACH_domain_protein"/>
</dbReference>
<keyword evidence="1 3" id="KW-0853">WD repeat</keyword>
<feature type="region of interest" description="Disordered" evidence="4">
    <location>
        <begin position="191"/>
        <end position="219"/>
    </location>
</feature>
<feature type="compositionally biased region" description="Polar residues" evidence="4">
    <location>
        <begin position="1768"/>
        <end position="1779"/>
    </location>
</feature>
<dbReference type="SUPFAM" id="SSF50978">
    <property type="entry name" value="WD40 repeat-like"/>
    <property type="match status" value="1"/>
</dbReference>
<evidence type="ECO:0000313" key="7">
    <source>
        <dbReference type="EMBL" id="KAK0665340.1"/>
    </source>
</evidence>
<proteinExistence type="predicted"/>
<dbReference type="Proteomes" id="UP001174997">
    <property type="component" value="Unassembled WGS sequence"/>
</dbReference>
<feature type="compositionally biased region" description="Polar residues" evidence="4">
    <location>
        <begin position="191"/>
        <end position="202"/>
    </location>
</feature>
<dbReference type="SMART" id="SM00320">
    <property type="entry name" value="WD40"/>
    <property type="match status" value="3"/>
</dbReference>
<dbReference type="InterPro" id="IPR015943">
    <property type="entry name" value="WD40/YVTN_repeat-like_dom_sf"/>
</dbReference>
<feature type="domain" description="BEACH" evidence="5">
    <location>
        <begin position="2032"/>
        <end position="2324"/>
    </location>
</feature>
<evidence type="ECO:0008006" key="9">
    <source>
        <dbReference type="Google" id="ProtNLM"/>
    </source>
</evidence>
<dbReference type="InterPro" id="IPR001680">
    <property type="entry name" value="WD40_rpt"/>
</dbReference>
<dbReference type="Pfam" id="PF23295">
    <property type="entry name" value="Arm_4"/>
    <property type="match status" value="1"/>
</dbReference>
<dbReference type="InterPro" id="IPR019775">
    <property type="entry name" value="WD40_repeat_CS"/>
</dbReference>
<dbReference type="Pfam" id="PF13385">
    <property type="entry name" value="Laminin_G_3"/>
    <property type="match status" value="1"/>
</dbReference>
<dbReference type="FunFam" id="1.10.1540.10:FF:000002">
    <property type="entry name" value="WD repeat and FYVE domain containing 3"/>
    <property type="match status" value="1"/>
</dbReference>
<dbReference type="Gene3D" id="2.130.10.10">
    <property type="entry name" value="YVTN repeat-like/Quinoprotein amine dehydrogenase"/>
    <property type="match status" value="1"/>
</dbReference>
<dbReference type="CDD" id="cd06071">
    <property type="entry name" value="Beach"/>
    <property type="match status" value="1"/>
</dbReference>
<reference evidence="7" key="1">
    <citation type="submission" date="2023-06" db="EMBL/GenBank/DDBJ databases">
        <title>Genome-scale phylogeny and comparative genomics of the fungal order Sordariales.</title>
        <authorList>
            <consortium name="Lawrence Berkeley National Laboratory"/>
            <person name="Hensen N."/>
            <person name="Bonometti L."/>
            <person name="Westerberg I."/>
            <person name="Brannstrom I.O."/>
            <person name="Guillou S."/>
            <person name="Cros-Aarteil S."/>
            <person name="Calhoun S."/>
            <person name="Haridas S."/>
            <person name="Kuo A."/>
            <person name="Mondo S."/>
            <person name="Pangilinan J."/>
            <person name="Riley R."/>
            <person name="Labutti K."/>
            <person name="Andreopoulos B."/>
            <person name="Lipzen A."/>
            <person name="Chen C."/>
            <person name="Yanf M."/>
            <person name="Daum C."/>
            <person name="Ng V."/>
            <person name="Clum A."/>
            <person name="Steindorff A."/>
            <person name="Ohm R."/>
            <person name="Martin F."/>
            <person name="Silar P."/>
            <person name="Natvig D."/>
            <person name="Lalanne C."/>
            <person name="Gautier V."/>
            <person name="Ament-Velasquez S.L."/>
            <person name="Kruys A."/>
            <person name="Hutchinson M.I."/>
            <person name="Powell A.J."/>
            <person name="Barry K."/>
            <person name="Miller A.N."/>
            <person name="Grigoriev I.V."/>
            <person name="Debuchy R."/>
            <person name="Gladieux P."/>
            <person name="Thoren M.H."/>
            <person name="Johannesson H."/>
        </authorList>
    </citation>
    <scope>NUCLEOTIDE SEQUENCE</scope>
    <source>
        <strain evidence="7">CBS 307.81</strain>
    </source>
</reference>
<evidence type="ECO:0000256" key="2">
    <source>
        <dbReference type="ARBA" id="ARBA00022737"/>
    </source>
</evidence>
<keyword evidence="8" id="KW-1185">Reference proteome</keyword>
<feature type="repeat" description="WD" evidence="3">
    <location>
        <begin position="2457"/>
        <end position="2498"/>
    </location>
</feature>
<dbReference type="Pfam" id="PF00400">
    <property type="entry name" value="WD40"/>
    <property type="match status" value="1"/>
</dbReference>
<dbReference type="SUPFAM" id="SSF81837">
    <property type="entry name" value="BEACH domain"/>
    <property type="match status" value="1"/>
</dbReference>
<dbReference type="InterPro" id="IPR036322">
    <property type="entry name" value="WD40_repeat_dom_sf"/>
</dbReference>
<evidence type="ECO:0000256" key="3">
    <source>
        <dbReference type="PROSITE-ProRule" id="PRU00221"/>
    </source>
</evidence>
<dbReference type="InterPro" id="IPR056252">
    <property type="entry name" value="Alfy-like_Arm-like"/>
</dbReference>
<protein>
    <recommendedName>
        <fullName evidence="9">Beach-domain-containing protein</fullName>
    </recommendedName>
</protein>
<organism evidence="7 8">
    <name type="scientific">Cercophora samala</name>
    <dbReference type="NCBI Taxonomy" id="330535"/>
    <lineage>
        <taxon>Eukaryota</taxon>
        <taxon>Fungi</taxon>
        <taxon>Dikarya</taxon>
        <taxon>Ascomycota</taxon>
        <taxon>Pezizomycotina</taxon>
        <taxon>Sordariomycetes</taxon>
        <taxon>Sordariomycetidae</taxon>
        <taxon>Sordariales</taxon>
        <taxon>Lasiosphaeriaceae</taxon>
        <taxon>Cercophora</taxon>
    </lineage>
</organism>
<name>A0AA40D737_9PEZI</name>
<evidence type="ECO:0000259" key="6">
    <source>
        <dbReference type="PROSITE" id="PS51783"/>
    </source>
</evidence>
<dbReference type="SUPFAM" id="SSF50729">
    <property type="entry name" value="PH domain-like"/>
    <property type="match status" value="1"/>
</dbReference>
<dbReference type="SUPFAM" id="SSF49899">
    <property type="entry name" value="Concanavalin A-like lectins/glucanases"/>
    <property type="match status" value="1"/>
</dbReference>
<dbReference type="PROSITE" id="PS50082">
    <property type="entry name" value="WD_REPEATS_2"/>
    <property type="match status" value="1"/>
</dbReference>
<dbReference type="PANTHER" id="PTHR46108">
    <property type="entry name" value="BLUE CHEESE"/>
    <property type="match status" value="1"/>
</dbReference>
<dbReference type="InterPro" id="IPR011993">
    <property type="entry name" value="PH-like_dom_sf"/>
</dbReference>
<dbReference type="Pfam" id="PF02138">
    <property type="entry name" value="Beach"/>
    <property type="match status" value="1"/>
</dbReference>
<feature type="compositionally biased region" description="Polar residues" evidence="4">
    <location>
        <begin position="956"/>
        <end position="965"/>
    </location>
</feature>
<feature type="compositionally biased region" description="Polar residues" evidence="4">
    <location>
        <begin position="1786"/>
        <end position="1800"/>
    </location>
</feature>
<evidence type="ECO:0000313" key="8">
    <source>
        <dbReference type="Proteomes" id="UP001174997"/>
    </source>
</evidence>
<dbReference type="Gene3D" id="2.60.120.200">
    <property type="match status" value="1"/>
</dbReference>
<dbReference type="PROSITE" id="PS50294">
    <property type="entry name" value="WD_REPEATS_REGION"/>
    <property type="match status" value="1"/>
</dbReference>
<accession>A0AA40D737</accession>
<dbReference type="PANTHER" id="PTHR46108:SF4">
    <property type="entry name" value="BLUE CHEESE"/>
    <property type="match status" value="1"/>
</dbReference>
<dbReference type="Pfam" id="PF14844">
    <property type="entry name" value="PH_BEACH"/>
    <property type="match status" value="1"/>
</dbReference>
<dbReference type="Gene3D" id="2.30.29.30">
    <property type="entry name" value="Pleckstrin-homology domain (PH domain)/Phosphotyrosine-binding domain (PTB)"/>
    <property type="match status" value="1"/>
</dbReference>
<feature type="region of interest" description="Disordered" evidence="4">
    <location>
        <begin position="1748"/>
        <end position="1803"/>
    </location>
</feature>
<evidence type="ECO:0000259" key="5">
    <source>
        <dbReference type="PROSITE" id="PS50197"/>
    </source>
</evidence>